<dbReference type="HAMAP" id="MF_00002">
    <property type="entry name" value="Asp_carb_tr_reg"/>
    <property type="match status" value="1"/>
</dbReference>
<comment type="subunit">
    <text evidence="7">Contains catalytic and regulatory chains.</text>
</comment>
<reference evidence="10 12" key="1">
    <citation type="journal article" date="2016" name="Genome Announc.">
        <title>Draft Genome Sequence of the Rumen Methanogen Methanobrevibacter olleyae YLM1.</title>
        <authorList>
            <person name="Kelly W.J."/>
            <person name="Li D."/>
            <person name="Lambie S.C."/>
            <person name="Cox F."/>
            <person name="Attwood G.T."/>
            <person name="Altermann E."/>
            <person name="Leahy S.C."/>
        </authorList>
    </citation>
    <scope>NUCLEOTIDE SEQUENCE [LARGE SCALE GENOMIC DNA]</scope>
    <source>
        <strain evidence="10 12">YLM1</strain>
    </source>
</reference>
<evidence type="ECO:0000256" key="1">
    <source>
        <dbReference type="ARBA" id="ARBA00002565"/>
    </source>
</evidence>
<evidence type="ECO:0000256" key="2">
    <source>
        <dbReference type="ARBA" id="ARBA00010498"/>
    </source>
</evidence>
<evidence type="ECO:0000256" key="6">
    <source>
        <dbReference type="ARBA" id="ARBA00022975"/>
    </source>
</evidence>
<feature type="binding site" evidence="7">
    <location>
        <position position="107"/>
    </location>
    <ligand>
        <name>Zn(2+)</name>
        <dbReference type="ChEBI" id="CHEBI:29105"/>
    </ligand>
</feature>
<reference evidence="12" key="2">
    <citation type="submission" date="2016-02" db="EMBL/GenBank/DDBJ databases">
        <title>The draft genome sequence of the rumen methanogen Methanobrevibacter olleyae YLM1.</title>
        <authorList>
            <consortium name="New Zealand Agricultural Greenhouse Gas Research Centre/Pastoral Greenhouse Gas Research Consortium"/>
            <person name="Kelly W.J."/>
            <person name="Li D."/>
            <person name="Lambie S.C."/>
            <person name="Attwood G.T."/>
            <person name="Altermann E."/>
            <person name="Leahy S.C."/>
        </authorList>
    </citation>
    <scope>NUCLEOTIDE SEQUENCE [LARGE SCALE GENOMIC DNA]</scope>
    <source>
        <strain evidence="12">YLM1</strain>
    </source>
</reference>
<dbReference type="Proteomes" id="UP000066376">
    <property type="component" value="Chromosome"/>
</dbReference>
<dbReference type="GeneID" id="28489488"/>
<dbReference type="Pfam" id="PF02748">
    <property type="entry name" value="PyrI_C"/>
    <property type="match status" value="1"/>
</dbReference>
<dbReference type="GO" id="GO:0009347">
    <property type="term" value="C:aspartate carbamoyltransferase complex"/>
    <property type="evidence" value="ECO:0007669"/>
    <property type="project" value="InterPro"/>
</dbReference>
<protein>
    <recommendedName>
        <fullName evidence="3 7">Aspartate carbamoyltransferase regulatory chain</fullName>
    </recommendedName>
</protein>
<keyword evidence="10" id="KW-0808">Transferase</keyword>
<dbReference type="Gene3D" id="3.30.70.140">
    <property type="entry name" value="Aspartate carbamoyltransferase regulatory subunit, N-terminal domain"/>
    <property type="match status" value="1"/>
</dbReference>
<name>A0A126R1A1_METOL</name>
<dbReference type="GO" id="GO:0006207">
    <property type="term" value="P:'de novo' pyrimidine nucleobase biosynthetic process"/>
    <property type="evidence" value="ECO:0007669"/>
    <property type="project" value="InterPro"/>
</dbReference>
<evidence type="ECO:0000256" key="5">
    <source>
        <dbReference type="ARBA" id="ARBA00022833"/>
    </source>
</evidence>
<proteinExistence type="inferred from homology"/>
<comment type="cofactor">
    <cofactor evidence="7">
        <name>Zn(2+)</name>
        <dbReference type="ChEBI" id="CHEBI:29105"/>
    </cofactor>
    <text evidence="7">Binds 1 zinc ion per subunit.</text>
</comment>
<feature type="binding site" evidence="7">
    <location>
        <position position="112"/>
    </location>
    <ligand>
        <name>Zn(2+)</name>
        <dbReference type="ChEBI" id="CHEBI:29105"/>
    </ligand>
</feature>
<accession>A0A126R1A1</accession>
<dbReference type="GO" id="GO:0046872">
    <property type="term" value="F:metal ion binding"/>
    <property type="evidence" value="ECO:0007669"/>
    <property type="project" value="UniProtKB-KW"/>
</dbReference>
<dbReference type="InterPro" id="IPR020545">
    <property type="entry name" value="Asp_carbamoyltransf_reg_N"/>
</dbReference>
<comment type="similarity">
    <text evidence="2 7">Belongs to the PyrI family.</text>
</comment>
<evidence type="ECO:0000256" key="4">
    <source>
        <dbReference type="ARBA" id="ARBA00022723"/>
    </source>
</evidence>
<evidence type="ECO:0000259" key="9">
    <source>
        <dbReference type="Pfam" id="PF02748"/>
    </source>
</evidence>
<dbReference type="STRING" id="294671.YLM1_1182"/>
<evidence type="ECO:0000313" key="11">
    <source>
        <dbReference type="EMBL" id="SFL58359.1"/>
    </source>
</evidence>
<dbReference type="GO" id="GO:0016740">
    <property type="term" value="F:transferase activity"/>
    <property type="evidence" value="ECO:0007669"/>
    <property type="project" value="UniProtKB-KW"/>
</dbReference>
<keyword evidence="5 7" id="KW-0862">Zinc</keyword>
<dbReference type="AlphaFoldDB" id="A0A126R1A1"/>
<dbReference type="Gene3D" id="2.30.30.20">
    <property type="entry name" value="Aspartate carbamoyltransferase regulatory subunit, C-terminal domain"/>
    <property type="match status" value="1"/>
</dbReference>
<feature type="domain" description="Aspartate carbamoyltransferase regulatory subunit N-terminal" evidence="8">
    <location>
        <begin position="6"/>
        <end position="95"/>
    </location>
</feature>
<dbReference type="OrthoDB" id="7000at2157"/>
<dbReference type="Pfam" id="PF01948">
    <property type="entry name" value="PyrI"/>
    <property type="match status" value="1"/>
</dbReference>
<dbReference type="Proteomes" id="UP000183442">
    <property type="component" value="Unassembled WGS sequence"/>
</dbReference>
<comment type="function">
    <text evidence="1 7">Involved in allosteric regulation of aspartate carbamoyltransferase.</text>
</comment>
<keyword evidence="6 7" id="KW-0665">Pyrimidine biosynthesis</keyword>
<organism evidence="10 12">
    <name type="scientific">Methanobrevibacter olleyae</name>
    <dbReference type="NCBI Taxonomy" id="294671"/>
    <lineage>
        <taxon>Archaea</taxon>
        <taxon>Methanobacteriati</taxon>
        <taxon>Methanobacteriota</taxon>
        <taxon>Methanomada group</taxon>
        <taxon>Methanobacteria</taxon>
        <taxon>Methanobacteriales</taxon>
        <taxon>Methanobacteriaceae</taxon>
        <taxon>Methanobrevibacter</taxon>
    </lineage>
</organism>
<feature type="binding site" evidence="7">
    <location>
        <position position="136"/>
    </location>
    <ligand>
        <name>Zn(2+)</name>
        <dbReference type="ChEBI" id="CHEBI:29105"/>
    </ligand>
</feature>
<evidence type="ECO:0000259" key="8">
    <source>
        <dbReference type="Pfam" id="PF01948"/>
    </source>
</evidence>
<evidence type="ECO:0000313" key="13">
    <source>
        <dbReference type="Proteomes" id="UP000183442"/>
    </source>
</evidence>
<dbReference type="PANTHER" id="PTHR35805">
    <property type="entry name" value="ASPARTATE CARBAMOYLTRANSFERASE REGULATORY CHAIN"/>
    <property type="match status" value="1"/>
</dbReference>
<dbReference type="PATRIC" id="fig|294671.3.peg.1234"/>
<feature type="binding site" evidence="7">
    <location>
        <position position="139"/>
    </location>
    <ligand>
        <name>Zn(2+)</name>
        <dbReference type="ChEBI" id="CHEBI:29105"/>
    </ligand>
</feature>
<evidence type="ECO:0000256" key="7">
    <source>
        <dbReference type="HAMAP-Rule" id="MF_00002"/>
    </source>
</evidence>
<keyword evidence="12" id="KW-1185">Reference proteome</keyword>
<dbReference type="InterPro" id="IPR036793">
    <property type="entry name" value="Asp_carbatrfase_reg_N_sf"/>
</dbReference>
<evidence type="ECO:0000256" key="3">
    <source>
        <dbReference type="ARBA" id="ARBA00021764"/>
    </source>
</evidence>
<sequence>MTKPELKVKSIENGTVIDHIPANKALQVLKILGLPEEGTNVTLAMNVPSKLGYKDIVKFENRELGHTEIDKIALIAPDSTINIIRDFEIVSKNQVSLVKELNGIVKCTNPKCISNTDEPIESKFYLVEVDPITVRCHYCERLVQADEIYNQFE</sequence>
<dbReference type="RefSeq" id="WP_067147240.1">
    <property type="nucleotide sequence ID" value="NZ_CP014265.1"/>
</dbReference>
<dbReference type="GO" id="GO:0006221">
    <property type="term" value="P:pyrimidine nucleotide biosynthetic process"/>
    <property type="evidence" value="ECO:0007669"/>
    <property type="project" value="UniProtKB-UniRule"/>
</dbReference>
<dbReference type="InterPro" id="IPR020542">
    <property type="entry name" value="Asp_carbamoyltrfase_reg_C"/>
</dbReference>
<dbReference type="SUPFAM" id="SSF57825">
    <property type="entry name" value="Aspartate carbamoyltransferase, Regulatory-chain, C-terminal domain"/>
    <property type="match status" value="1"/>
</dbReference>
<evidence type="ECO:0000313" key="12">
    <source>
        <dbReference type="Proteomes" id="UP000066376"/>
    </source>
</evidence>
<reference evidence="13" key="3">
    <citation type="submission" date="2016-10" db="EMBL/GenBank/DDBJ databases">
        <authorList>
            <person name="Varghese N."/>
        </authorList>
    </citation>
    <scope>NUCLEOTIDE SEQUENCE [LARGE SCALE GENOMIC DNA]</scope>
    <source>
        <strain evidence="13">DSM 16632</strain>
    </source>
</reference>
<reference evidence="11" key="4">
    <citation type="submission" date="2016-10" db="EMBL/GenBank/DDBJ databases">
        <authorList>
            <person name="de Groot N.N."/>
        </authorList>
    </citation>
    <scope>NUCLEOTIDE SEQUENCE [LARGE SCALE GENOMIC DNA]</scope>
    <source>
        <strain evidence="11">DSM 16632</strain>
    </source>
</reference>
<dbReference type="NCBIfam" id="TIGR00240">
    <property type="entry name" value="ATCase_reg"/>
    <property type="match status" value="1"/>
</dbReference>
<dbReference type="InterPro" id="IPR002801">
    <property type="entry name" value="Asp_carbamoylTrfase_reg"/>
</dbReference>
<keyword evidence="4 7" id="KW-0479">Metal-binding</keyword>
<dbReference type="SUPFAM" id="SSF54893">
    <property type="entry name" value="Aspartate carbamoyltransferase, Regulatory-chain, N-terminal domain"/>
    <property type="match status" value="1"/>
</dbReference>
<dbReference type="InterPro" id="IPR036792">
    <property type="entry name" value="Asp_carbatrfase_reg_C_sf"/>
</dbReference>
<evidence type="ECO:0000313" key="10">
    <source>
        <dbReference type="EMBL" id="AMK15739.1"/>
    </source>
</evidence>
<feature type="domain" description="Aspartate carbamoyltransferase regulatory subunit C-terminal" evidence="9">
    <location>
        <begin position="101"/>
        <end position="148"/>
    </location>
</feature>
<gene>
    <name evidence="7" type="primary">pyrI</name>
    <name evidence="11" type="ORF">SAMN02910297_01265</name>
    <name evidence="10" type="ORF">YLM1_1182</name>
</gene>
<dbReference type="EMBL" id="FOTL01000020">
    <property type="protein sequence ID" value="SFL58359.1"/>
    <property type="molecule type" value="Genomic_DNA"/>
</dbReference>
<dbReference type="EMBL" id="CP014265">
    <property type="protein sequence ID" value="AMK15739.1"/>
    <property type="molecule type" value="Genomic_DNA"/>
</dbReference>
<dbReference type="PANTHER" id="PTHR35805:SF1">
    <property type="entry name" value="ASPARTATE CARBAMOYLTRANSFERASE REGULATORY CHAIN"/>
    <property type="match status" value="1"/>
</dbReference>
<dbReference type="KEGG" id="mol:YLM1_1182"/>